<comment type="caution">
    <text evidence="1">The sequence shown here is derived from an EMBL/GenBank/DDBJ whole genome shotgun (WGS) entry which is preliminary data.</text>
</comment>
<name>A0A8B6M0R7_METTU</name>
<evidence type="ECO:0000313" key="1">
    <source>
        <dbReference type="EMBL" id="VTZ48416.1"/>
    </source>
</evidence>
<keyword evidence="2" id="KW-1185">Reference proteome</keyword>
<dbReference type="Proteomes" id="UP000485880">
    <property type="component" value="Unassembled WGS sequence"/>
</dbReference>
<accession>A0A8B6M0R7</accession>
<protein>
    <submittedName>
        <fullName evidence="1">Uncharacterized protein</fullName>
    </submittedName>
</protein>
<dbReference type="AlphaFoldDB" id="A0A8B6M0R7"/>
<dbReference type="EMBL" id="CABFMQ020000001">
    <property type="protein sequence ID" value="VTZ48416.1"/>
    <property type="molecule type" value="Genomic_DNA"/>
</dbReference>
<evidence type="ECO:0000313" key="2">
    <source>
        <dbReference type="Proteomes" id="UP000485880"/>
    </source>
</evidence>
<sequence>MHGLLIVRTQIVAHHTSDCTIQFVDPSCAPCKRADIPTSSCALKKLQINYRAA</sequence>
<proteinExistence type="predicted"/>
<gene>
    <name evidence="1" type="ORF">MPC4_10366</name>
</gene>
<reference evidence="1 2" key="1">
    <citation type="submission" date="2019-05" db="EMBL/GenBank/DDBJ databases">
        <authorList>
            <person name="Farhan Ul Haque M."/>
        </authorList>
    </citation>
    <scope>NUCLEOTIDE SEQUENCE [LARGE SCALE GENOMIC DNA]</scope>
    <source>
        <strain evidence="1">2</strain>
    </source>
</reference>
<organism evidence="1 2">
    <name type="scientific">Methylocella tundrae</name>
    <dbReference type="NCBI Taxonomy" id="227605"/>
    <lineage>
        <taxon>Bacteria</taxon>
        <taxon>Pseudomonadati</taxon>
        <taxon>Pseudomonadota</taxon>
        <taxon>Alphaproteobacteria</taxon>
        <taxon>Hyphomicrobiales</taxon>
        <taxon>Beijerinckiaceae</taxon>
        <taxon>Methylocella</taxon>
    </lineage>
</organism>
<dbReference type="RefSeq" id="WP_174510984.1">
    <property type="nucleotide sequence ID" value="NZ_CABFMQ020000001.1"/>
</dbReference>